<name>A0ABD3VZM5_SINWO</name>
<feature type="compositionally biased region" description="Basic residues" evidence="1">
    <location>
        <begin position="64"/>
        <end position="74"/>
    </location>
</feature>
<dbReference type="AlphaFoldDB" id="A0ABD3VZM5"/>
<organism evidence="2 3">
    <name type="scientific">Sinanodonta woodiana</name>
    <name type="common">Chinese pond mussel</name>
    <name type="synonym">Anodonta woodiana</name>
    <dbReference type="NCBI Taxonomy" id="1069815"/>
    <lineage>
        <taxon>Eukaryota</taxon>
        <taxon>Metazoa</taxon>
        <taxon>Spiralia</taxon>
        <taxon>Lophotrochozoa</taxon>
        <taxon>Mollusca</taxon>
        <taxon>Bivalvia</taxon>
        <taxon>Autobranchia</taxon>
        <taxon>Heteroconchia</taxon>
        <taxon>Palaeoheterodonta</taxon>
        <taxon>Unionida</taxon>
        <taxon>Unionoidea</taxon>
        <taxon>Unionidae</taxon>
        <taxon>Unioninae</taxon>
        <taxon>Sinanodonta</taxon>
    </lineage>
</organism>
<evidence type="ECO:0000313" key="2">
    <source>
        <dbReference type="EMBL" id="KAL3866621.1"/>
    </source>
</evidence>
<evidence type="ECO:0000313" key="3">
    <source>
        <dbReference type="Proteomes" id="UP001634394"/>
    </source>
</evidence>
<feature type="region of interest" description="Disordered" evidence="1">
    <location>
        <begin position="52"/>
        <end position="109"/>
    </location>
</feature>
<sequence length="139" mass="15662">MYQVCDALATDIVPELALKALLGLGLKSANNWSLRAAGRRTTLLLVWDKEDKQEDRGNLEFRRSRGRRRPKRGNQPKPGRENQRAAAPPPTLPPRVSEEEQAKTSTKDLPCIGSISVLQKRIEELSNRLDSIFEPGYIE</sequence>
<proteinExistence type="predicted"/>
<feature type="compositionally biased region" description="Basic and acidic residues" evidence="1">
    <location>
        <begin position="52"/>
        <end position="63"/>
    </location>
</feature>
<evidence type="ECO:0000256" key="1">
    <source>
        <dbReference type="SAM" id="MobiDB-lite"/>
    </source>
</evidence>
<gene>
    <name evidence="2" type="ORF">ACJMK2_043905</name>
</gene>
<comment type="caution">
    <text evidence="2">The sequence shown here is derived from an EMBL/GenBank/DDBJ whole genome shotgun (WGS) entry which is preliminary data.</text>
</comment>
<dbReference type="Proteomes" id="UP001634394">
    <property type="component" value="Unassembled WGS sequence"/>
</dbReference>
<feature type="compositionally biased region" description="Basic and acidic residues" evidence="1">
    <location>
        <begin position="96"/>
        <end position="106"/>
    </location>
</feature>
<dbReference type="EMBL" id="JBJQND010000009">
    <property type="protein sequence ID" value="KAL3866621.1"/>
    <property type="molecule type" value="Genomic_DNA"/>
</dbReference>
<keyword evidence="3" id="KW-1185">Reference proteome</keyword>
<reference evidence="2 3" key="1">
    <citation type="submission" date="2024-11" db="EMBL/GenBank/DDBJ databases">
        <title>Chromosome-level genome assembly of the freshwater bivalve Anodonta woodiana.</title>
        <authorList>
            <person name="Chen X."/>
        </authorList>
    </citation>
    <scope>NUCLEOTIDE SEQUENCE [LARGE SCALE GENOMIC DNA]</scope>
    <source>
        <strain evidence="2">MN2024</strain>
        <tissue evidence="2">Gills</tissue>
    </source>
</reference>
<accession>A0ABD3VZM5</accession>
<protein>
    <submittedName>
        <fullName evidence="2">Uncharacterized protein</fullName>
    </submittedName>
</protein>